<evidence type="ECO:0000313" key="4">
    <source>
        <dbReference type="Proteomes" id="UP000781932"/>
    </source>
</evidence>
<dbReference type="GeneID" id="62157465"/>
<gene>
    <name evidence="3" type="ORF">CkaCkLH20_01672</name>
</gene>
<accession>A0A9P6IIY6</accession>
<dbReference type="InterPro" id="IPR015915">
    <property type="entry name" value="Kelch-typ_b-propeller"/>
</dbReference>
<dbReference type="Pfam" id="PF24681">
    <property type="entry name" value="Kelch_KLHDC2_KLHL20_DRC7"/>
    <property type="match status" value="1"/>
</dbReference>
<dbReference type="Gene3D" id="2.120.10.80">
    <property type="entry name" value="Kelch-type beta propeller"/>
    <property type="match status" value="2"/>
</dbReference>
<proteinExistence type="predicted"/>
<dbReference type="PANTHER" id="PTHR47435">
    <property type="entry name" value="KELCH REPEAT PROTEIN (AFU_ORTHOLOGUE AFUA_5G12780)"/>
    <property type="match status" value="1"/>
</dbReference>
<comment type="caution">
    <text evidence="3">The sequence shown here is derived from an EMBL/GenBank/DDBJ whole genome shotgun (WGS) entry which is preliminary data.</text>
</comment>
<dbReference type="Proteomes" id="UP000781932">
    <property type="component" value="Unassembled WGS sequence"/>
</dbReference>
<name>A0A9P6IIY6_9PEZI</name>
<organism evidence="3 4">
    <name type="scientific">Colletotrichum karsti</name>
    <dbReference type="NCBI Taxonomy" id="1095194"/>
    <lineage>
        <taxon>Eukaryota</taxon>
        <taxon>Fungi</taxon>
        <taxon>Dikarya</taxon>
        <taxon>Ascomycota</taxon>
        <taxon>Pezizomycotina</taxon>
        <taxon>Sordariomycetes</taxon>
        <taxon>Hypocreomycetidae</taxon>
        <taxon>Glomerellales</taxon>
        <taxon>Glomerellaceae</taxon>
        <taxon>Colletotrichum</taxon>
        <taxon>Colletotrichum boninense species complex</taxon>
    </lineage>
</organism>
<dbReference type="EMBL" id="JAATWM020000004">
    <property type="protein sequence ID" value="KAF9880630.1"/>
    <property type="molecule type" value="Genomic_DNA"/>
</dbReference>
<dbReference type="GO" id="GO:0019760">
    <property type="term" value="P:glucosinolate metabolic process"/>
    <property type="evidence" value="ECO:0007669"/>
    <property type="project" value="UniProtKB-ARBA"/>
</dbReference>
<reference evidence="3" key="1">
    <citation type="submission" date="2020-03" db="EMBL/GenBank/DDBJ databases">
        <authorList>
            <person name="He L."/>
        </authorList>
    </citation>
    <scope>NUCLEOTIDE SEQUENCE</scope>
    <source>
        <strain evidence="3">CkLH20</strain>
    </source>
</reference>
<dbReference type="OrthoDB" id="10250130at2759"/>
<reference evidence="3" key="2">
    <citation type="submission" date="2020-11" db="EMBL/GenBank/DDBJ databases">
        <title>Whole genome sequencing of Colletotrichum sp.</title>
        <authorList>
            <person name="Li H."/>
        </authorList>
    </citation>
    <scope>NUCLEOTIDE SEQUENCE</scope>
    <source>
        <strain evidence="3">CkLH20</strain>
    </source>
</reference>
<dbReference type="PANTHER" id="PTHR47435:SF4">
    <property type="entry name" value="KELCH REPEAT PROTEIN (AFU_ORTHOLOGUE AFUA_5G12780)"/>
    <property type="match status" value="1"/>
</dbReference>
<keyword evidence="4" id="KW-1185">Reference proteome</keyword>
<dbReference type="SUPFAM" id="SSF117281">
    <property type="entry name" value="Kelch motif"/>
    <property type="match status" value="1"/>
</dbReference>
<keyword evidence="2" id="KW-0408">Iron</keyword>
<dbReference type="AlphaFoldDB" id="A0A9P6IIY6"/>
<dbReference type="RefSeq" id="XP_038750091.1">
    <property type="nucleotide sequence ID" value="XM_038884391.1"/>
</dbReference>
<evidence type="ECO:0000256" key="2">
    <source>
        <dbReference type="ARBA" id="ARBA00023004"/>
    </source>
</evidence>
<evidence type="ECO:0000313" key="3">
    <source>
        <dbReference type="EMBL" id="KAF9880630.1"/>
    </source>
</evidence>
<keyword evidence="1" id="KW-0677">Repeat</keyword>
<sequence>MARISATWTQIASGERLRRSSQAVSVLGNHAYIFGGELIARQPVDSQIDVVELKAGQDSASIETLPASSSGPSPRVGSPSTVLGDAFYIFSGRGGLAMEPVEENGGLWRFTPSGNKWDFIKAEMKTHSPFPAGRSYHCIATDGADHIFVHAGCPEKGRLADLWSFNVTSKTWVQLPDAPLPARGGPSIAYYDGKIYRMNGFDGKTERGGAVDIFNLTSQTWSTFSFGADGIDGPEARSVSAVLTISIQGKAHLVTLFGERDPSSLGHAGAGKMLEDVWAFDIEGQTWSKVDTQGTPPAPRGWFDADATRDAVIVHGGLAEDNSRLGDIWELKFI</sequence>
<protein>
    <submittedName>
        <fullName evidence="3">Kelch repeat protein</fullName>
    </submittedName>
</protein>
<evidence type="ECO:0000256" key="1">
    <source>
        <dbReference type="ARBA" id="ARBA00022737"/>
    </source>
</evidence>